<reference evidence="3 4" key="1">
    <citation type="journal article" date="2024" name="G3 (Bethesda)">
        <title>Genome assembly of Hibiscus sabdariffa L. provides insights into metabolisms of medicinal natural products.</title>
        <authorList>
            <person name="Kim T."/>
        </authorList>
    </citation>
    <scope>NUCLEOTIDE SEQUENCE [LARGE SCALE GENOMIC DNA]</scope>
    <source>
        <strain evidence="3">TK-2024</strain>
        <tissue evidence="3">Old leaves</tissue>
    </source>
</reference>
<sequence length="194" mass="21743">MVLTESNSREKQENEAFRNKLVNYEGELKNLRNSVELGKNALAESNSRLEHASRELKEKRATCEAEFSQRIQWMQAKISLNESNSRIVQENGVLGEKLATSEAELRKQKCIVISISFANGNSQTGVSNVEDQLVSTNDIDTGKDNKTEQPDVDVMLAEVGKENELLKEKVSSSEAKLSEEGKEKLKLLRSSKLE</sequence>
<feature type="region of interest" description="Disordered" evidence="2">
    <location>
        <begin position="167"/>
        <end position="194"/>
    </location>
</feature>
<name>A0ABR2RB40_9ROSI</name>
<gene>
    <name evidence="3" type="ORF">V6N11_036415</name>
</gene>
<evidence type="ECO:0000256" key="1">
    <source>
        <dbReference type="SAM" id="Coils"/>
    </source>
</evidence>
<evidence type="ECO:0000256" key="2">
    <source>
        <dbReference type="SAM" id="MobiDB-lite"/>
    </source>
</evidence>
<evidence type="ECO:0000313" key="3">
    <source>
        <dbReference type="EMBL" id="KAK9009892.1"/>
    </source>
</evidence>
<evidence type="ECO:0000313" key="4">
    <source>
        <dbReference type="Proteomes" id="UP001396334"/>
    </source>
</evidence>
<comment type="caution">
    <text evidence="3">The sequence shown here is derived from an EMBL/GenBank/DDBJ whole genome shotgun (WGS) entry which is preliminary data.</text>
</comment>
<keyword evidence="1" id="KW-0175">Coiled coil</keyword>
<protein>
    <submittedName>
        <fullName evidence="3">Uncharacterized protein</fullName>
    </submittedName>
</protein>
<feature type="coiled-coil region" evidence="1">
    <location>
        <begin position="7"/>
        <end position="66"/>
    </location>
</feature>
<accession>A0ABR2RB40</accession>
<dbReference type="EMBL" id="JBBPBN010000024">
    <property type="protein sequence ID" value="KAK9009892.1"/>
    <property type="molecule type" value="Genomic_DNA"/>
</dbReference>
<proteinExistence type="predicted"/>
<dbReference type="Proteomes" id="UP001396334">
    <property type="component" value="Unassembled WGS sequence"/>
</dbReference>
<organism evidence="3 4">
    <name type="scientific">Hibiscus sabdariffa</name>
    <name type="common">roselle</name>
    <dbReference type="NCBI Taxonomy" id="183260"/>
    <lineage>
        <taxon>Eukaryota</taxon>
        <taxon>Viridiplantae</taxon>
        <taxon>Streptophyta</taxon>
        <taxon>Embryophyta</taxon>
        <taxon>Tracheophyta</taxon>
        <taxon>Spermatophyta</taxon>
        <taxon>Magnoliopsida</taxon>
        <taxon>eudicotyledons</taxon>
        <taxon>Gunneridae</taxon>
        <taxon>Pentapetalae</taxon>
        <taxon>rosids</taxon>
        <taxon>malvids</taxon>
        <taxon>Malvales</taxon>
        <taxon>Malvaceae</taxon>
        <taxon>Malvoideae</taxon>
        <taxon>Hibiscus</taxon>
    </lineage>
</organism>
<keyword evidence="4" id="KW-1185">Reference proteome</keyword>